<feature type="transmembrane region" description="Helical" evidence="8">
    <location>
        <begin position="436"/>
        <end position="457"/>
    </location>
</feature>
<feature type="transmembrane region" description="Helical" evidence="8">
    <location>
        <begin position="67"/>
        <end position="89"/>
    </location>
</feature>
<accession>A0A6M6JWY1</accession>
<feature type="transmembrane region" description="Helical" evidence="8">
    <location>
        <begin position="378"/>
        <end position="397"/>
    </location>
</feature>
<evidence type="ECO:0000256" key="6">
    <source>
        <dbReference type="ARBA" id="ARBA00023136"/>
    </source>
</evidence>
<dbReference type="Proteomes" id="UP000505377">
    <property type="component" value="Chromosome"/>
</dbReference>
<keyword evidence="6 8" id="KW-0472">Membrane</keyword>
<gene>
    <name evidence="9" type="ORF">HOP40_15315</name>
</gene>
<organism evidence="9 10">
    <name type="scientific">Pseudonocardia broussonetiae</name>
    <dbReference type="NCBI Taxonomy" id="2736640"/>
    <lineage>
        <taxon>Bacteria</taxon>
        <taxon>Bacillati</taxon>
        <taxon>Actinomycetota</taxon>
        <taxon>Actinomycetes</taxon>
        <taxon>Pseudonocardiales</taxon>
        <taxon>Pseudonocardiaceae</taxon>
        <taxon>Pseudonocardia</taxon>
    </lineage>
</organism>
<feature type="transmembrane region" description="Helical" evidence="8">
    <location>
        <begin position="136"/>
        <end position="160"/>
    </location>
</feature>
<sequence length="508" mass="51223">MGRPGGAGRAAGAPRRAGTGRGVGVTTALGASAARGTLWLGLVNLVSKGSQMAVTVVLAAFLTETELGLATLAVSLVNIGQVVQSMGVYDVITRTRRDPGAMAGTVLTASVAVGLVLAAVGVLAADPIAAALGAPAAAPLVVLTALSLPFTAAGGVQMGVLHRALDFRRRMLPDAGSAVVGAGVTVALAVAGVGSYSLAVGLLVSAVLQPVFGTLAGVRVRPRWDAAAAAEAGRWTAVVGPAAVVAILLISVHYPLVSRVLGPDAVGVYSLAFRIAWVPYIMIAIVLGAVAFPVYTRLLAERGPAELPAAVGRFTHVLLVVVGGLYAITALLADRIVVLGERWAPAVPVLVLLCLYGLAISVLQTWYEAIRAAGRPRWYLALQVSHLVLLVAGLLVATPHGLVAAAGAQLAAAAVLVPVAWVALWRAGAAPRARVLLRGLLGPVLGALVCLAAVRAAGALGLLGAPSSLPGALVEGVLLVACYAGVVAVVDRGALRELRTMLRPEVPA</sequence>
<feature type="transmembrane region" description="Helical" evidence="8">
    <location>
        <begin position="172"/>
        <end position="192"/>
    </location>
</feature>
<dbReference type="PANTHER" id="PTHR30250">
    <property type="entry name" value="PST FAMILY PREDICTED COLANIC ACID TRANSPORTER"/>
    <property type="match status" value="1"/>
</dbReference>
<dbReference type="PANTHER" id="PTHR30250:SF10">
    <property type="entry name" value="LIPOPOLYSACCHARIDE BIOSYNTHESIS PROTEIN WZXC"/>
    <property type="match status" value="1"/>
</dbReference>
<dbReference type="EMBL" id="CP053564">
    <property type="protein sequence ID" value="QJY50641.1"/>
    <property type="molecule type" value="Genomic_DNA"/>
</dbReference>
<proteinExistence type="inferred from homology"/>
<evidence type="ECO:0000313" key="9">
    <source>
        <dbReference type="EMBL" id="QJY50641.1"/>
    </source>
</evidence>
<evidence type="ECO:0000256" key="1">
    <source>
        <dbReference type="ARBA" id="ARBA00004651"/>
    </source>
</evidence>
<dbReference type="InterPro" id="IPR050833">
    <property type="entry name" value="Poly_Biosynth_Transport"/>
</dbReference>
<comment type="similarity">
    <text evidence="2">Belongs to the polysaccharide synthase family.</text>
</comment>
<feature type="transmembrane region" description="Helical" evidence="8">
    <location>
        <begin position="469"/>
        <end position="490"/>
    </location>
</feature>
<protein>
    <submittedName>
        <fullName evidence="9">Oligosaccharide flippase family protein</fullName>
    </submittedName>
</protein>
<dbReference type="GO" id="GO:0005886">
    <property type="term" value="C:plasma membrane"/>
    <property type="evidence" value="ECO:0007669"/>
    <property type="project" value="UniProtKB-SubCell"/>
</dbReference>
<comment type="subcellular location">
    <subcellularLocation>
        <location evidence="1">Cell membrane</location>
        <topology evidence="1">Multi-pass membrane protein</topology>
    </subcellularLocation>
</comment>
<evidence type="ECO:0000313" key="10">
    <source>
        <dbReference type="Proteomes" id="UP000505377"/>
    </source>
</evidence>
<evidence type="ECO:0000256" key="5">
    <source>
        <dbReference type="ARBA" id="ARBA00022989"/>
    </source>
</evidence>
<feature type="region of interest" description="Disordered" evidence="7">
    <location>
        <begin position="1"/>
        <end position="21"/>
    </location>
</feature>
<evidence type="ECO:0000256" key="3">
    <source>
        <dbReference type="ARBA" id="ARBA00022475"/>
    </source>
</evidence>
<keyword evidence="10" id="KW-1185">Reference proteome</keyword>
<feature type="transmembrane region" description="Helical" evidence="8">
    <location>
        <begin position="232"/>
        <end position="257"/>
    </location>
</feature>
<feature type="transmembrane region" description="Helical" evidence="8">
    <location>
        <begin position="343"/>
        <end position="366"/>
    </location>
</feature>
<keyword evidence="3" id="KW-1003">Cell membrane</keyword>
<reference evidence="9 10" key="1">
    <citation type="submission" date="2020-05" db="EMBL/GenBank/DDBJ databases">
        <authorList>
            <person name="Mo P."/>
        </authorList>
    </citation>
    <scope>NUCLEOTIDE SEQUENCE [LARGE SCALE GENOMIC DNA]</scope>
    <source>
        <strain evidence="9 10">Gen01</strain>
    </source>
</reference>
<evidence type="ECO:0000256" key="2">
    <source>
        <dbReference type="ARBA" id="ARBA00007430"/>
    </source>
</evidence>
<feature type="transmembrane region" description="Helical" evidence="8">
    <location>
        <begin position="198"/>
        <end position="220"/>
    </location>
</feature>
<dbReference type="AlphaFoldDB" id="A0A6M6JWY1"/>
<dbReference type="Pfam" id="PF13440">
    <property type="entry name" value="Polysacc_synt_3"/>
    <property type="match status" value="1"/>
</dbReference>
<feature type="transmembrane region" description="Helical" evidence="8">
    <location>
        <begin position="277"/>
        <end position="296"/>
    </location>
</feature>
<evidence type="ECO:0000256" key="7">
    <source>
        <dbReference type="SAM" id="MobiDB-lite"/>
    </source>
</evidence>
<feature type="transmembrane region" description="Helical" evidence="8">
    <location>
        <begin position="403"/>
        <end position="424"/>
    </location>
</feature>
<feature type="transmembrane region" description="Helical" evidence="8">
    <location>
        <begin position="317"/>
        <end position="337"/>
    </location>
</feature>
<keyword evidence="4 8" id="KW-0812">Transmembrane</keyword>
<dbReference type="KEGG" id="pbro:HOP40_15315"/>
<feature type="transmembrane region" description="Helical" evidence="8">
    <location>
        <begin position="101"/>
        <end position="124"/>
    </location>
</feature>
<keyword evidence="5 8" id="KW-1133">Transmembrane helix</keyword>
<evidence type="ECO:0000256" key="4">
    <source>
        <dbReference type="ARBA" id="ARBA00022692"/>
    </source>
</evidence>
<name>A0A6M6JWY1_9PSEU</name>
<evidence type="ECO:0000256" key="8">
    <source>
        <dbReference type="SAM" id="Phobius"/>
    </source>
</evidence>